<dbReference type="RefSeq" id="WP_344196697.1">
    <property type="nucleotide sequence ID" value="NZ_BAAAME010000001.1"/>
</dbReference>
<comment type="caution">
    <text evidence="4">The sequence shown here is derived from an EMBL/GenBank/DDBJ whole genome shotgun (WGS) entry which is preliminary data.</text>
</comment>
<comment type="similarity">
    <text evidence="1 2">Belongs to the anti-sigma-factor antagonist family.</text>
</comment>
<evidence type="ECO:0000259" key="3">
    <source>
        <dbReference type="PROSITE" id="PS50801"/>
    </source>
</evidence>
<protein>
    <recommendedName>
        <fullName evidence="2">Anti-sigma factor antagonist</fullName>
    </recommendedName>
</protein>
<feature type="domain" description="STAS" evidence="3">
    <location>
        <begin position="14"/>
        <end position="122"/>
    </location>
</feature>
<evidence type="ECO:0000256" key="2">
    <source>
        <dbReference type="RuleBase" id="RU003749"/>
    </source>
</evidence>
<dbReference type="NCBIfam" id="TIGR00377">
    <property type="entry name" value="ant_ant_sig"/>
    <property type="match status" value="1"/>
</dbReference>
<accession>A0ABN2JEQ0</accession>
<dbReference type="PROSITE" id="PS50801">
    <property type="entry name" value="STAS"/>
    <property type="match status" value="1"/>
</dbReference>
<dbReference type="Pfam" id="PF01740">
    <property type="entry name" value="STAS"/>
    <property type="match status" value="1"/>
</dbReference>
<sequence length="122" mass="13323">MSSTPSDDTRRSPLSVSREDREGRVVFSLVGDIDLETSRRLRTELLESLPTGGEDVVIDMTRVDFMDSSGLAALVGAWKVVRDAGSFRVAGPNSVVHRVLTITGMEDVFEIFPDVESALRPA</sequence>
<dbReference type="SUPFAM" id="SSF52091">
    <property type="entry name" value="SpoIIaa-like"/>
    <property type="match status" value="1"/>
</dbReference>
<proteinExistence type="inferred from homology"/>
<dbReference type="PANTHER" id="PTHR33495:SF2">
    <property type="entry name" value="ANTI-SIGMA FACTOR ANTAGONIST TM_1081-RELATED"/>
    <property type="match status" value="1"/>
</dbReference>
<gene>
    <name evidence="4" type="primary">spoIIAA</name>
    <name evidence="4" type="ORF">GCM10009710_01570</name>
</gene>
<evidence type="ECO:0000313" key="5">
    <source>
        <dbReference type="Proteomes" id="UP001501057"/>
    </source>
</evidence>
<dbReference type="PANTHER" id="PTHR33495">
    <property type="entry name" value="ANTI-SIGMA FACTOR ANTAGONIST TM_1081-RELATED-RELATED"/>
    <property type="match status" value="1"/>
</dbReference>
<dbReference type="EMBL" id="BAAAME010000001">
    <property type="protein sequence ID" value="GAA1724410.1"/>
    <property type="molecule type" value="Genomic_DNA"/>
</dbReference>
<evidence type="ECO:0000256" key="1">
    <source>
        <dbReference type="ARBA" id="ARBA00009013"/>
    </source>
</evidence>
<keyword evidence="5" id="KW-1185">Reference proteome</keyword>
<evidence type="ECO:0000313" key="4">
    <source>
        <dbReference type="EMBL" id="GAA1724410.1"/>
    </source>
</evidence>
<dbReference type="Proteomes" id="UP001501057">
    <property type="component" value="Unassembled WGS sequence"/>
</dbReference>
<organism evidence="4 5">
    <name type="scientific">Aeromicrobium alkaliterrae</name>
    <dbReference type="NCBI Taxonomy" id="302168"/>
    <lineage>
        <taxon>Bacteria</taxon>
        <taxon>Bacillati</taxon>
        <taxon>Actinomycetota</taxon>
        <taxon>Actinomycetes</taxon>
        <taxon>Propionibacteriales</taxon>
        <taxon>Nocardioidaceae</taxon>
        <taxon>Aeromicrobium</taxon>
    </lineage>
</organism>
<dbReference type="Gene3D" id="3.30.750.24">
    <property type="entry name" value="STAS domain"/>
    <property type="match status" value="1"/>
</dbReference>
<reference evidence="4 5" key="1">
    <citation type="journal article" date="2019" name="Int. J. Syst. Evol. Microbiol.">
        <title>The Global Catalogue of Microorganisms (GCM) 10K type strain sequencing project: providing services to taxonomists for standard genome sequencing and annotation.</title>
        <authorList>
            <consortium name="The Broad Institute Genomics Platform"/>
            <consortium name="The Broad Institute Genome Sequencing Center for Infectious Disease"/>
            <person name="Wu L."/>
            <person name="Ma J."/>
        </authorList>
    </citation>
    <scope>NUCLEOTIDE SEQUENCE [LARGE SCALE GENOMIC DNA]</scope>
    <source>
        <strain evidence="4 5">JCM 13518</strain>
    </source>
</reference>
<dbReference type="InterPro" id="IPR036513">
    <property type="entry name" value="STAS_dom_sf"/>
</dbReference>
<dbReference type="InterPro" id="IPR003658">
    <property type="entry name" value="Anti-sigma_ant"/>
</dbReference>
<dbReference type="InterPro" id="IPR002645">
    <property type="entry name" value="STAS_dom"/>
</dbReference>
<name>A0ABN2JEQ0_9ACTN</name>
<dbReference type="CDD" id="cd07043">
    <property type="entry name" value="STAS_anti-anti-sigma_factors"/>
    <property type="match status" value="1"/>
</dbReference>